<dbReference type="STRING" id="553218.CAMRE0001_2328"/>
<sequence length="49" mass="5640">MPSFDAERTKPALRRLAVLMLYDTASLNLPRSPRLNLEFTRQVGFGFEI</sequence>
<organism evidence="1 2">
    <name type="scientific">Campylobacter rectus RM3267</name>
    <dbReference type="NCBI Taxonomy" id="553218"/>
    <lineage>
        <taxon>Bacteria</taxon>
        <taxon>Pseudomonadati</taxon>
        <taxon>Campylobacterota</taxon>
        <taxon>Epsilonproteobacteria</taxon>
        <taxon>Campylobacterales</taxon>
        <taxon>Campylobacteraceae</taxon>
        <taxon>Campylobacter</taxon>
    </lineage>
</organism>
<dbReference type="AlphaFoldDB" id="B9D5H0"/>
<evidence type="ECO:0000313" key="1">
    <source>
        <dbReference type="EMBL" id="EEF12771.1"/>
    </source>
</evidence>
<gene>
    <name evidence="1" type="ORF">CAMRE0001_2328</name>
</gene>
<keyword evidence="2" id="KW-1185">Reference proteome</keyword>
<reference evidence="1 2" key="1">
    <citation type="submission" date="2008-08" db="EMBL/GenBank/DDBJ databases">
        <authorList>
            <person name="Madupu R."/>
            <person name="Durkin A.S."/>
            <person name="Torralba M."/>
            <person name="Methe B."/>
            <person name="Sutton G.G."/>
            <person name="Strausberg R.L."/>
            <person name="Nelson K.E."/>
        </authorList>
    </citation>
    <scope>NUCLEOTIDE SEQUENCE [LARGE SCALE GENOMIC DNA]</scope>
    <source>
        <strain evidence="1 2">RM3267</strain>
    </source>
</reference>
<evidence type="ECO:0000313" key="2">
    <source>
        <dbReference type="Proteomes" id="UP000003082"/>
    </source>
</evidence>
<proteinExistence type="predicted"/>
<protein>
    <submittedName>
        <fullName evidence="1">Uncharacterized protein</fullName>
    </submittedName>
</protein>
<name>B9D5H0_CAMRE</name>
<comment type="caution">
    <text evidence="1">The sequence shown here is derived from an EMBL/GenBank/DDBJ whole genome shotgun (WGS) entry which is preliminary data.</text>
</comment>
<accession>B9D5H0</accession>
<dbReference type="Proteomes" id="UP000003082">
    <property type="component" value="Unassembled WGS sequence"/>
</dbReference>
<dbReference type="EMBL" id="ACFU01000039">
    <property type="protein sequence ID" value="EEF12771.1"/>
    <property type="molecule type" value="Genomic_DNA"/>
</dbReference>